<dbReference type="HOGENOM" id="CLU_024566_8_2_2"/>
<evidence type="ECO:0000256" key="1">
    <source>
        <dbReference type="ARBA" id="ARBA00010702"/>
    </source>
</evidence>
<dbReference type="KEGG" id="mpl:Mpal_0950"/>
<feature type="binding site" evidence="3">
    <location>
        <position position="249"/>
    </location>
    <ligand>
        <name>Mg(2+)</name>
        <dbReference type="ChEBI" id="CHEBI:18420"/>
        <label>1</label>
    </ligand>
</feature>
<proteinExistence type="inferred from homology"/>
<dbReference type="SUPFAM" id="SSF101478">
    <property type="entry name" value="ADP-ribosylglycohydrolase"/>
    <property type="match status" value="1"/>
</dbReference>
<accession>B8GGP7</accession>
<dbReference type="Proteomes" id="UP000002457">
    <property type="component" value="Chromosome"/>
</dbReference>
<dbReference type="EMBL" id="CP001338">
    <property type="protein sequence ID" value="ACL16302.1"/>
    <property type="molecule type" value="Genomic_DNA"/>
</dbReference>
<comment type="similarity">
    <text evidence="1">Belongs to the ADP-ribosylglycohydrolase family.</text>
</comment>
<feature type="binding site" evidence="3">
    <location>
        <position position="56"/>
    </location>
    <ligand>
        <name>Mg(2+)</name>
        <dbReference type="ChEBI" id="CHEBI:18420"/>
        <label>1</label>
    </ligand>
</feature>
<comment type="cofactor">
    <cofactor evidence="3">
        <name>Mg(2+)</name>
        <dbReference type="ChEBI" id="CHEBI:18420"/>
    </cofactor>
    <text evidence="3">Binds 2 magnesium ions per subunit.</text>
</comment>
<dbReference type="STRING" id="521011.Mpal_0950"/>
<reference evidence="4 5" key="1">
    <citation type="journal article" date="2015" name="Genome Announc.">
        <title>Complete Genome Sequence of Methanosphaerula palustris E1-9CT, a Hydrogenotrophic Methanogen Isolated from a Minerotrophic Fen Peatland.</title>
        <authorList>
            <person name="Cadillo-Quiroz H."/>
            <person name="Browne P."/>
            <person name="Kyrpides N."/>
            <person name="Woyke T."/>
            <person name="Goodwin L."/>
            <person name="Detter C."/>
            <person name="Yavitt J.B."/>
            <person name="Zinder S.H."/>
        </authorList>
    </citation>
    <scope>NUCLEOTIDE SEQUENCE [LARGE SCALE GENOMIC DNA]</scope>
    <source>
        <strain evidence="5">ATCC BAA-1556 / DSM 19958 / E1-9c</strain>
    </source>
</reference>
<feature type="binding site" evidence="3">
    <location>
        <position position="57"/>
    </location>
    <ligand>
        <name>Mg(2+)</name>
        <dbReference type="ChEBI" id="CHEBI:18420"/>
        <label>1</label>
    </ligand>
</feature>
<feature type="binding site" evidence="3">
    <location>
        <position position="247"/>
    </location>
    <ligand>
        <name>Mg(2+)</name>
        <dbReference type="ChEBI" id="CHEBI:18420"/>
        <label>1</label>
    </ligand>
</feature>
<dbReference type="GO" id="GO:0016787">
    <property type="term" value="F:hydrolase activity"/>
    <property type="evidence" value="ECO:0007669"/>
    <property type="project" value="UniProtKB-KW"/>
</dbReference>
<dbReference type="PANTHER" id="PTHR16222:SF24">
    <property type="entry name" value="ADP-RIBOSYLHYDROLASE ARH3"/>
    <property type="match status" value="1"/>
</dbReference>
<keyword evidence="3" id="KW-0479">Metal-binding</keyword>
<evidence type="ECO:0000313" key="5">
    <source>
        <dbReference type="Proteomes" id="UP000002457"/>
    </source>
</evidence>
<dbReference type="AlphaFoldDB" id="B8GGP7"/>
<dbReference type="Gene3D" id="1.10.4080.10">
    <property type="entry name" value="ADP-ribosylation/Crystallin J1"/>
    <property type="match status" value="1"/>
</dbReference>
<dbReference type="PANTHER" id="PTHR16222">
    <property type="entry name" value="ADP-RIBOSYLGLYCOHYDROLASE"/>
    <property type="match status" value="1"/>
</dbReference>
<dbReference type="InterPro" id="IPR005502">
    <property type="entry name" value="Ribosyl_crysJ1"/>
</dbReference>
<evidence type="ECO:0000313" key="4">
    <source>
        <dbReference type="EMBL" id="ACL16302.1"/>
    </source>
</evidence>
<keyword evidence="5" id="KW-1185">Reference proteome</keyword>
<dbReference type="OrthoDB" id="114878at2157"/>
<dbReference type="Pfam" id="PF03747">
    <property type="entry name" value="ADP_ribosyl_GH"/>
    <property type="match status" value="1"/>
</dbReference>
<feature type="binding site" evidence="3">
    <location>
        <position position="250"/>
    </location>
    <ligand>
        <name>Mg(2+)</name>
        <dbReference type="ChEBI" id="CHEBI:18420"/>
        <label>1</label>
    </ligand>
</feature>
<dbReference type="GO" id="GO:0046872">
    <property type="term" value="F:metal ion binding"/>
    <property type="evidence" value="ECO:0007669"/>
    <property type="project" value="UniProtKB-KW"/>
</dbReference>
<protein>
    <submittedName>
        <fullName evidence="4">ADP-ribosylation/Crystallin J1</fullName>
    </submittedName>
</protein>
<name>B8GGP7_METPE</name>
<sequence>MLPVIFIFDLNAARGAVVGVAIGDALGAPFEGYPSRGLVTEMMGEGPHNRVKGGWTDDTLQMLAVAESLITCRGFSAEDLMIRMIRGYRRHPEFYGPTSSLVFDLILAGRSPLQAAAEAGKRRRSRSNGAVMRGPPIGVMYNSGQVQEISLLCAALTHADPVPGACSAFVNQMISDLCRGVDRRTAHRHACDRCREPEVAEMLGNYRDYQPEPALDALLSTHAALRFFLEAESFEDAVVHAVSIGGDTDTIGAICGALAGACWGITAIPGRWISVLQGLNQLLWTADQLTLIAEP</sequence>
<dbReference type="InterPro" id="IPR036705">
    <property type="entry name" value="Ribosyl_crysJ1_sf"/>
</dbReference>
<dbReference type="InterPro" id="IPR050792">
    <property type="entry name" value="ADP-ribosylglycohydrolase"/>
</dbReference>
<keyword evidence="3" id="KW-0460">Magnesium</keyword>
<feature type="binding site" evidence="3">
    <location>
        <position position="58"/>
    </location>
    <ligand>
        <name>Mg(2+)</name>
        <dbReference type="ChEBI" id="CHEBI:18420"/>
        <label>1</label>
    </ligand>
</feature>
<evidence type="ECO:0000256" key="2">
    <source>
        <dbReference type="ARBA" id="ARBA00022801"/>
    </source>
</evidence>
<keyword evidence="2" id="KW-0378">Hydrolase</keyword>
<organism evidence="4 5">
    <name type="scientific">Methanosphaerula palustris (strain ATCC BAA-1556 / DSM 19958 / E1-9c)</name>
    <dbReference type="NCBI Taxonomy" id="521011"/>
    <lineage>
        <taxon>Archaea</taxon>
        <taxon>Methanobacteriati</taxon>
        <taxon>Methanobacteriota</taxon>
        <taxon>Stenosarchaea group</taxon>
        <taxon>Methanomicrobia</taxon>
        <taxon>Methanomicrobiales</taxon>
        <taxon>Methanoregulaceae</taxon>
        <taxon>Methanosphaerula</taxon>
    </lineage>
</organism>
<gene>
    <name evidence="4" type="ordered locus">Mpal_0950</name>
</gene>
<evidence type="ECO:0000256" key="3">
    <source>
        <dbReference type="PIRSR" id="PIRSR605502-1"/>
    </source>
</evidence>
<dbReference type="eggNOG" id="arCOG04448">
    <property type="taxonomic scope" value="Archaea"/>
</dbReference>